<feature type="domain" description="Protein kinase" evidence="3">
    <location>
        <begin position="442"/>
        <end position="775"/>
    </location>
</feature>
<feature type="compositionally biased region" description="Polar residues" evidence="2">
    <location>
        <begin position="1012"/>
        <end position="1027"/>
    </location>
</feature>
<feature type="region of interest" description="Disordered" evidence="2">
    <location>
        <begin position="1"/>
        <end position="40"/>
    </location>
</feature>
<dbReference type="Gene3D" id="1.10.510.10">
    <property type="entry name" value="Transferase(Phosphotransferase) domain 1"/>
    <property type="match status" value="1"/>
</dbReference>
<sequence length="1048" mass="111674">MSQKALLPTGGTAGAGALRASKASSKWTQSPSRLNSGSCRRRRAVQALGSDVASQWAGDITTSPTVQLIMAQASSHIDTHAASSIVSQLAGVFADAGGHTHLTDTSPLHGLEGAFQTMADMQAPAADALHAAGAAAGSAANPEVLMSATTSMLDSGAFSPEGLQGLGLWAADKLSIVQTLDPESYSTMHTALASMLAGMQDVVSQQVAPELVPTWTNALVLGVQQLVTTLHGPAAGGVSIEGMLAAQEAMQTALAQATAGSARVMAGGAAAGEMPAGLNGLLQMVLAMTAMVVASVPKNNYQEAKLAEMDAKGEPLTVPRRYDVPALHAYFSRHPVVVLRRNSEVVSKLSSFVLAILTDWKTGQWESNMPMRAKHIRRVAEGLGPAYIKIAQMLSTRVDFMPPVYLEELTRLQDNVQPFSTMEARQVLEDGIKRPVDSVFEWLSEEPIAAASLGQVYRGKLRSEWGGKEVAVKVQRPGALESVSLDIFIMRRAVTLFSQIPTMSDQWAEVMDDWAARFFMEMDYMAEAHNTMTFKKNMESLEGVTVATVYPELTSREVIVTEWIEGERLAETSAEDVHALCNTLLNCYLIQLLETGILHADPHPGNLMRTPDGKIVILDFGLITEVTEEQQIALVEYIAHLTCEDWEAVSNDLVCLGFMPEGMPPDAVKVIAPIMEKVMGQLVRGGGLGKGGLSIVGITAELESISRNYQLCIPPYFALVLRAFSVIEGIALKVDPEWSIVKECMPYLSRRLLTDNNPRMKAALRKLLYGNGTRLDIARMQKMISSMSTFSTAAAQSGRLATGPTFSAAASPEGGPLLLGSGSPAGLLSAADEGPVVSDSMKEVLKVVFSKDGTYAQEILVEEAVAAIDAMSREAMGEALKLVAGSASAMATLRGMESLGPLRAFLVPLPLPLEMLTAFQPAVRLSNDDRAALSTIRALLDVMMPAGGSGVGGHNGGMMHSATRAVRAGHDIAPILPELMPGLQSTAELFMRQLLRRMALRLAADLDLSQANNSRSGGYSSTSQARHPTQAPTAYSQAADAAASRQRL</sequence>
<dbReference type="PANTHER" id="PTHR10566:SF118">
    <property type="entry name" value="PROTEIN KINASE DOMAIN-CONTAINING PROTEIN"/>
    <property type="match status" value="1"/>
</dbReference>
<comment type="similarity">
    <text evidence="1">Belongs to the protein kinase superfamily. ADCK protein kinase family.</text>
</comment>
<gene>
    <name evidence="4" type="ORF">DTER00134_LOCUS19744</name>
</gene>
<evidence type="ECO:0000259" key="3">
    <source>
        <dbReference type="PROSITE" id="PS50011"/>
    </source>
</evidence>
<dbReference type="CDD" id="cd05121">
    <property type="entry name" value="ABC1_ADCK3-like"/>
    <property type="match status" value="1"/>
</dbReference>
<dbReference type="AlphaFoldDB" id="A0A7S3VU83"/>
<dbReference type="SUPFAM" id="SSF56112">
    <property type="entry name" value="Protein kinase-like (PK-like)"/>
    <property type="match status" value="1"/>
</dbReference>
<dbReference type="EMBL" id="HBIP01032416">
    <property type="protein sequence ID" value="CAE0504671.1"/>
    <property type="molecule type" value="Transcribed_RNA"/>
</dbReference>
<feature type="compositionally biased region" description="Low complexity" evidence="2">
    <location>
        <begin position="1"/>
        <end position="18"/>
    </location>
</feature>
<accession>A0A7S3VU83</accession>
<protein>
    <recommendedName>
        <fullName evidence="3">Protein kinase domain-containing protein</fullName>
    </recommendedName>
</protein>
<evidence type="ECO:0000313" key="4">
    <source>
        <dbReference type="EMBL" id="CAE0504671.1"/>
    </source>
</evidence>
<dbReference type="GO" id="GO:0005524">
    <property type="term" value="F:ATP binding"/>
    <property type="evidence" value="ECO:0007669"/>
    <property type="project" value="InterPro"/>
</dbReference>
<dbReference type="GO" id="GO:0004672">
    <property type="term" value="F:protein kinase activity"/>
    <property type="evidence" value="ECO:0007669"/>
    <property type="project" value="InterPro"/>
</dbReference>
<dbReference type="InterPro" id="IPR050154">
    <property type="entry name" value="UbiB_kinase"/>
</dbReference>
<feature type="compositionally biased region" description="Polar residues" evidence="2">
    <location>
        <begin position="22"/>
        <end position="38"/>
    </location>
</feature>
<dbReference type="InterPro" id="IPR011009">
    <property type="entry name" value="Kinase-like_dom_sf"/>
</dbReference>
<dbReference type="InterPro" id="IPR004147">
    <property type="entry name" value="ABC1_dom"/>
</dbReference>
<dbReference type="Pfam" id="PF03109">
    <property type="entry name" value="ABC1"/>
    <property type="match status" value="1"/>
</dbReference>
<evidence type="ECO:0000256" key="2">
    <source>
        <dbReference type="SAM" id="MobiDB-lite"/>
    </source>
</evidence>
<reference evidence="4" key="1">
    <citation type="submission" date="2021-01" db="EMBL/GenBank/DDBJ databases">
        <authorList>
            <person name="Corre E."/>
            <person name="Pelletier E."/>
            <person name="Niang G."/>
            <person name="Scheremetjew M."/>
            <person name="Finn R."/>
            <person name="Kale V."/>
            <person name="Holt S."/>
            <person name="Cochrane G."/>
            <person name="Meng A."/>
            <person name="Brown T."/>
            <person name="Cohen L."/>
        </authorList>
    </citation>
    <scope>NUCLEOTIDE SEQUENCE</scope>
    <source>
        <strain evidence="4">CCMP1320</strain>
    </source>
</reference>
<evidence type="ECO:0000256" key="1">
    <source>
        <dbReference type="ARBA" id="ARBA00009670"/>
    </source>
</evidence>
<organism evidence="4">
    <name type="scientific">Dunaliella tertiolecta</name>
    <name type="common">Green alga</name>
    <dbReference type="NCBI Taxonomy" id="3047"/>
    <lineage>
        <taxon>Eukaryota</taxon>
        <taxon>Viridiplantae</taxon>
        <taxon>Chlorophyta</taxon>
        <taxon>core chlorophytes</taxon>
        <taxon>Chlorophyceae</taxon>
        <taxon>CS clade</taxon>
        <taxon>Chlamydomonadales</taxon>
        <taxon>Dunaliellaceae</taxon>
        <taxon>Dunaliella</taxon>
    </lineage>
</organism>
<dbReference type="PANTHER" id="PTHR10566">
    <property type="entry name" value="CHAPERONE-ACTIVITY OF BC1 COMPLEX CABC1 -RELATED"/>
    <property type="match status" value="1"/>
</dbReference>
<feature type="compositionally biased region" description="Low complexity" evidence="2">
    <location>
        <begin position="1031"/>
        <end position="1048"/>
    </location>
</feature>
<proteinExistence type="inferred from homology"/>
<dbReference type="InterPro" id="IPR000719">
    <property type="entry name" value="Prot_kinase_dom"/>
</dbReference>
<dbReference type="PROSITE" id="PS50011">
    <property type="entry name" value="PROTEIN_KINASE_DOM"/>
    <property type="match status" value="1"/>
</dbReference>
<feature type="region of interest" description="Disordered" evidence="2">
    <location>
        <begin position="1011"/>
        <end position="1048"/>
    </location>
</feature>
<name>A0A7S3VU83_DUNTE</name>